<dbReference type="InterPro" id="IPR018946">
    <property type="entry name" value="PhoD-like_MPP"/>
</dbReference>
<dbReference type="EMBL" id="BQKY01000003">
    <property type="protein sequence ID" value="GJN88582.1"/>
    <property type="molecule type" value="Genomic_DNA"/>
</dbReference>
<dbReference type="Gene3D" id="3.60.21.70">
    <property type="entry name" value="PhoD-like phosphatase"/>
    <property type="match status" value="1"/>
</dbReference>
<keyword evidence="4" id="KW-1185">Reference proteome</keyword>
<feature type="domain" description="PhoD-like phosphatase" evidence="2">
    <location>
        <begin position="514"/>
        <end position="680"/>
    </location>
</feature>
<dbReference type="PANTHER" id="PTHR46689:SF1">
    <property type="entry name" value="PHOD-LIKE PHOSPHATASE DOMAIN-CONTAINING PROTEIN"/>
    <property type="match status" value="1"/>
</dbReference>
<evidence type="ECO:0000259" key="2">
    <source>
        <dbReference type="Pfam" id="PF19050"/>
    </source>
</evidence>
<organism evidence="3 4">
    <name type="scientific">Rhodotorula paludigena</name>
    <dbReference type="NCBI Taxonomy" id="86838"/>
    <lineage>
        <taxon>Eukaryota</taxon>
        <taxon>Fungi</taxon>
        <taxon>Dikarya</taxon>
        <taxon>Basidiomycota</taxon>
        <taxon>Pucciniomycotina</taxon>
        <taxon>Microbotryomycetes</taxon>
        <taxon>Sporidiobolales</taxon>
        <taxon>Sporidiobolaceae</taxon>
        <taxon>Rhodotorula</taxon>
    </lineage>
</organism>
<sequence length="701" mass="78444">MDEPGFHARRRAELEQRAAARDGKLGLHGIKATEPLENREELRQQVSVPEARDESVAGSYQEVGYRPPATVVNADEIPGPKPVTGTVPTVEPLDRPHIRGMKPQLQMMTGVMLRYDTTVNNVWHGFAMIVTSDGGSDYSQRPQLALEWDATSGAIADRLANVHISELPRRDPSGGGKEEGVHSLRLDGQQIYTYYSVAGGQTFWRFKIEIPLGEREEEIFYSLNGGPECSFWVPAFDQEFRVMYHSCNGFSSGVDTDSFNGPDPLWRDVLRKHEEKPIHVMVGGGDQIYCDPLTREPEIAPWITETDVNVKIAAPLTDEMKLALDRFFFNWYCAWFRGGAFGVAVGKIPMLNMLDDHDMIDGFGSYPDDLQQSPVFSAIGAAGYKWFLLFQMFIVDEMDGTRPETAVGIAHVNTHPSKSLIIGGDGAFIPFPNHSFLSYLGPKMYILMIDWRGERRKDQLASKTTYERCERAVDALPAGVEHLVVLLGVPIAYPRMTAIETVLESKFNPMSLLAKAKIMPSAVNKFNAEAELKDDLADHPCAGDHKKERNWLMERFQHMATSKHIRISIMSGDVHATANSKFCSTKKVAPAKDPKYMLQIISSAIVNTPPPPAVIWLVTKLGQKRHKTLHYIDTDEELIPLFEEDTDGSKPKSNTVMGRRNYCMADYDTASDDLQFTLCVEKSQGSGTTKEYAIRAPPPRW</sequence>
<evidence type="ECO:0000313" key="3">
    <source>
        <dbReference type="EMBL" id="GJN88582.1"/>
    </source>
</evidence>
<dbReference type="GO" id="GO:0016020">
    <property type="term" value="C:membrane"/>
    <property type="evidence" value="ECO:0007669"/>
    <property type="project" value="TreeGrafter"/>
</dbReference>
<reference evidence="3 4" key="1">
    <citation type="submission" date="2021-12" db="EMBL/GenBank/DDBJ databases">
        <title>High titer production of polyol ester of fatty acids by Rhodotorula paludigena BS15 towards product separation-free biomass refinery.</title>
        <authorList>
            <person name="Mano J."/>
            <person name="Ono H."/>
            <person name="Tanaka T."/>
            <person name="Naito K."/>
            <person name="Sushida H."/>
            <person name="Ike M."/>
            <person name="Tokuyasu K."/>
            <person name="Kitaoka M."/>
        </authorList>
    </citation>
    <scope>NUCLEOTIDE SEQUENCE [LARGE SCALE GENOMIC DNA]</scope>
    <source>
        <strain evidence="3 4">BS15</strain>
    </source>
</reference>
<dbReference type="AlphaFoldDB" id="A0AAV5GHN4"/>
<gene>
    <name evidence="3" type="ORF">Rhopal_001548-T1</name>
</gene>
<dbReference type="InterPro" id="IPR043904">
    <property type="entry name" value="PhoD_2-like"/>
</dbReference>
<feature type="region of interest" description="Disordered" evidence="1">
    <location>
        <begin position="71"/>
        <end position="97"/>
    </location>
</feature>
<name>A0AAV5GHN4_9BASI</name>
<proteinExistence type="predicted"/>
<feature type="region of interest" description="Disordered" evidence="1">
    <location>
        <begin position="17"/>
        <end position="37"/>
    </location>
</feature>
<comment type="caution">
    <text evidence="3">The sequence shown here is derived from an EMBL/GenBank/DDBJ whole genome shotgun (WGS) entry which is preliminary data.</text>
</comment>
<feature type="domain" description="PhoD-like phosphatase" evidence="2">
    <location>
        <begin position="236"/>
        <end position="504"/>
    </location>
</feature>
<dbReference type="InterPro" id="IPR038607">
    <property type="entry name" value="PhoD-like_sf"/>
</dbReference>
<protein>
    <recommendedName>
        <fullName evidence="2">PhoD-like phosphatase domain-containing protein</fullName>
    </recommendedName>
</protein>
<dbReference type="Pfam" id="PF19050">
    <property type="entry name" value="PhoD_2"/>
    <property type="match status" value="2"/>
</dbReference>
<dbReference type="PANTHER" id="PTHR46689">
    <property type="entry name" value="MEMBRANE PROTEIN, PUTATIVE-RELATED"/>
    <property type="match status" value="1"/>
</dbReference>
<dbReference type="CDD" id="cd07389">
    <property type="entry name" value="MPP_PhoD"/>
    <property type="match status" value="1"/>
</dbReference>
<feature type="compositionally biased region" description="Low complexity" evidence="1">
    <location>
        <begin position="82"/>
        <end position="91"/>
    </location>
</feature>
<dbReference type="Proteomes" id="UP001342314">
    <property type="component" value="Unassembled WGS sequence"/>
</dbReference>
<evidence type="ECO:0000256" key="1">
    <source>
        <dbReference type="SAM" id="MobiDB-lite"/>
    </source>
</evidence>
<accession>A0AAV5GHN4</accession>
<evidence type="ECO:0000313" key="4">
    <source>
        <dbReference type="Proteomes" id="UP001342314"/>
    </source>
</evidence>